<dbReference type="AlphaFoldDB" id="A0AAE3D0U4"/>
<keyword evidence="1" id="KW-0472">Membrane</keyword>
<feature type="transmembrane region" description="Helical" evidence="1">
    <location>
        <begin position="95"/>
        <end position="116"/>
    </location>
</feature>
<evidence type="ECO:0000313" key="3">
    <source>
        <dbReference type="Proteomes" id="UP001196509"/>
    </source>
</evidence>
<comment type="caution">
    <text evidence="2">The sequence shown here is derived from an EMBL/GenBank/DDBJ whole genome shotgun (WGS) entry which is preliminary data.</text>
</comment>
<organism evidence="2 3">
    <name type="scientific">Flavimaribacter sediminis</name>
    <dbReference type="NCBI Taxonomy" id="2865987"/>
    <lineage>
        <taxon>Bacteria</taxon>
        <taxon>Pseudomonadati</taxon>
        <taxon>Pseudomonadota</taxon>
        <taxon>Alphaproteobacteria</taxon>
        <taxon>Hyphomicrobiales</taxon>
        <taxon>Rhizobiaceae</taxon>
        <taxon>Flavimaribacter</taxon>
    </lineage>
</organism>
<feature type="transmembrane region" description="Helical" evidence="1">
    <location>
        <begin position="316"/>
        <end position="337"/>
    </location>
</feature>
<feature type="transmembrane region" description="Helical" evidence="1">
    <location>
        <begin position="417"/>
        <end position="443"/>
    </location>
</feature>
<sequence length="478" mass="51506">MHKSFPGDKFAKCHSGQRIGAHVSSLIAFILAGSHEALAHTSEQAFVLLLPTQIYMMSGVAAVALTVVVLAFLPADAIRRSFLNTGINTPRSGRLATVTSLLGFLVLVLLIFIGLTGPRDPFSNALVLAVWTLWWMVFLTLQGLFGDLWRFINPWAGLGHLVAGEHGFLRLPEPVGKWPAIFGFFLFSAFMLADIAPDDPARLAFAVGAYSLYTLVGMVLFGTGTWLARGECFTVLLRSFAMLSAVRAKEGRLQLGLPGWQIVTDRNPGVTTGIFALLILAVGSFDGLNETFWWLAKLGINPLEFPGRSAVIGANIAGLAASMILVPALFAVVIAIGEKLARSTIPFPLAFSRFALAVLPITLGYHIAHYLTSFLVNGQYALAAATDPFADGSDYLGLGTFYVTTGFFNTLSSVHTIWVTQASAVVIGHILAIYVSHAVALDLYKDHRKAMLSQIPSALFMIAYTTFGLWLLASPRGA</sequence>
<dbReference type="Proteomes" id="UP001196509">
    <property type="component" value="Unassembled WGS sequence"/>
</dbReference>
<keyword evidence="1" id="KW-1133">Transmembrane helix</keyword>
<protein>
    <recommendedName>
        <fullName evidence="4">Fenitrothion hydrolase</fullName>
    </recommendedName>
</protein>
<gene>
    <name evidence="2" type="ORF">K1W69_13085</name>
</gene>
<feature type="transmembrane region" description="Helical" evidence="1">
    <location>
        <begin position="55"/>
        <end position="75"/>
    </location>
</feature>
<evidence type="ECO:0000313" key="2">
    <source>
        <dbReference type="EMBL" id="MBW8638124.1"/>
    </source>
</evidence>
<keyword evidence="1" id="KW-0812">Transmembrane</keyword>
<name>A0AAE3D0U4_9HYPH</name>
<proteinExistence type="predicted"/>
<feature type="transmembrane region" description="Helical" evidence="1">
    <location>
        <begin position="349"/>
        <end position="368"/>
    </location>
</feature>
<evidence type="ECO:0000256" key="1">
    <source>
        <dbReference type="SAM" id="Phobius"/>
    </source>
</evidence>
<feature type="transmembrane region" description="Helical" evidence="1">
    <location>
        <begin position="455"/>
        <end position="473"/>
    </location>
</feature>
<evidence type="ECO:0008006" key="4">
    <source>
        <dbReference type="Google" id="ProtNLM"/>
    </source>
</evidence>
<accession>A0AAE3D0U4</accession>
<feature type="transmembrane region" description="Helical" evidence="1">
    <location>
        <begin position="178"/>
        <end position="197"/>
    </location>
</feature>
<reference evidence="2" key="1">
    <citation type="submission" date="2021-08" db="EMBL/GenBank/DDBJ databases">
        <title>Hoeflea bacterium WL0058 sp. nov., isolated from the sediment.</title>
        <authorList>
            <person name="Wang L."/>
            <person name="Zhang D."/>
        </authorList>
    </citation>
    <scope>NUCLEOTIDE SEQUENCE</scope>
    <source>
        <strain evidence="2">WL0058</strain>
    </source>
</reference>
<feature type="transmembrane region" description="Helical" evidence="1">
    <location>
        <begin position="203"/>
        <end position="228"/>
    </location>
</feature>
<feature type="transmembrane region" description="Helical" evidence="1">
    <location>
        <begin position="274"/>
        <end position="296"/>
    </location>
</feature>
<keyword evidence="3" id="KW-1185">Reference proteome</keyword>
<dbReference type="RefSeq" id="WP_220228776.1">
    <property type="nucleotide sequence ID" value="NZ_JAICBX010000002.1"/>
</dbReference>
<dbReference type="EMBL" id="JAICBX010000002">
    <property type="protein sequence ID" value="MBW8638124.1"/>
    <property type="molecule type" value="Genomic_DNA"/>
</dbReference>